<keyword evidence="2" id="KW-1185">Reference proteome</keyword>
<proteinExistence type="predicted"/>
<dbReference type="RefSeq" id="WP_189603684.1">
    <property type="nucleotide sequence ID" value="NZ_BMXB01000002.1"/>
</dbReference>
<dbReference type="AlphaFoldDB" id="A0A918SA17"/>
<evidence type="ECO:0000313" key="1">
    <source>
        <dbReference type="EMBL" id="GHA31128.1"/>
    </source>
</evidence>
<dbReference type="InterPro" id="IPR013783">
    <property type="entry name" value="Ig-like_fold"/>
</dbReference>
<dbReference type="SUPFAM" id="SSF49354">
    <property type="entry name" value="PapD-like"/>
    <property type="match status" value="1"/>
</dbReference>
<reference evidence="1" key="1">
    <citation type="journal article" date="2014" name="Int. J. Syst. Evol. Microbiol.">
        <title>Complete genome sequence of Corynebacterium casei LMG S-19264T (=DSM 44701T), isolated from a smear-ripened cheese.</title>
        <authorList>
            <consortium name="US DOE Joint Genome Institute (JGI-PGF)"/>
            <person name="Walter F."/>
            <person name="Albersmeier A."/>
            <person name="Kalinowski J."/>
            <person name="Ruckert C."/>
        </authorList>
    </citation>
    <scope>NUCLEOTIDE SEQUENCE</scope>
    <source>
        <strain evidence="1">KCTC 12719</strain>
    </source>
</reference>
<name>A0A918SA17_9FLAO</name>
<dbReference type="InterPro" id="IPR008962">
    <property type="entry name" value="PapD-like_sf"/>
</dbReference>
<dbReference type="Gene3D" id="2.60.40.10">
    <property type="entry name" value="Immunoglobulins"/>
    <property type="match status" value="1"/>
</dbReference>
<evidence type="ECO:0000313" key="2">
    <source>
        <dbReference type="Proteomes" id="UP000610456"/>
    </source>
</evidence>
<reference evidence="1" key="2">
    <citation type="submission" date="2020-09" db="EMBL/GenBank/DDBJ databases">
        <authorList>
            <person name="Sun Q."/>
            <person name="Kim S."/>
        </authorList>
    </citation>
    <scope>NUCLEOTIDE SEQUENCE</scope>
    <source>
        <strain evidence="1">KCTC 12719</strain>
    </source>
</reference>
<gene>
    <name evidence="1" type="ORF">GCM10007103_10840</name>
</gene>
<protein>
    <recommendedName>
        <fullName evidence="3">Molecular chaperone</fullName>
    </recommendedName>
</protein>
<organism evidence="1 2">
    <name type="scientific">Salinimicrobium marinum</name>
    <dbReference type="NCBI Taxonomy" id="680283"/>
    <lineage>
        <taxon>Bacteria</taxon>
        <taxon>Pseudomonadati</taxon>
        <taxon>Bacteroidota</taxon>
        <taxon>Flavobacteriia</taxon>
        <taxon>Flavobacteriales</taxon>
        <taxon>Flavobacteriaceae</taxon>
        <taxon>Salinimicrobium</taxon>
    </lineage>
</organism>
<dbReference type="Proteomes" id="UP000610456">
    <property type="component" value="Unassembled WGS sequence"/>
</dbReference>
<dbReference type="EMBL" id="BMXB01000002">
    <property type="protein sequence ID" value="GHA31128.1"/>
    <property type="molecule type" value="Genomic_DNA"/>
</dbReference>
<comment type="caution">
    <text evidence="1">The sequence shown here is derived from an EMBL/GenBank/DDBJ whole genome shotgun (WGS) entry which is preliminary data.</text>
</comment>
<evidence type="ECO:0008006" key="3">
    <source>
        <dbReference type="Google" id="ProtNLM"/>
    </source>
</evidence>
<sequence>MKRQLLKISSLSFIFLFIFSAEISRAQGDLMIMPKRLVFDGSQRSQEINLANTGNDTAVYAISFVNYKMTETGNFKQVEEPEEGQRFAEDFLRYFPRRVTLAPNEAQTVRVQLTRTGNLEQGEYRSHMYFRAVEDQTALGEEEVQEGEGISINIKTVFGISIPIIVREGQSTTAIELTDIELQEQEENPKLSLVLNRSGNMSVYGNIKVDHISPEGTTTEIGMVKGVSVYTPNNQRNFSFELRNAGEVDLNSGKLEISYSEENGQTLAKRIHDLR</sequence>
<accession>A0A918SA17</accession>